<dbReference type="AlphaFoldDB" id="A0A1X0P7C9"/>
<keyword evidence="4" id="KW-1185">Reference proteome</keyword>
<dbReference type="RefSeq" id="XP_028886922.1">
    <property type="nucleotide sequence ID" value="XM_029021500.1"/>
</dbReference>
<feature type="region of interest" description="Disordered" evidence="1">
    <location>
        <begin position="1"/>
        <end position="32"/>
    </location>
</feature>
<evidence type="ECO:0000313" key="4">
    <source>
        <dbReference type="Proteomes" id="UP000192257"/>
    </source>
</evidence>
<evidence type="ECO:0000259" key="2">
    <source>
        <dbReference type="Pfam" id="PF23398"/>
    </source>
</evidence>
<feature type="domain" description="Flagellar attachment zone protein 1 conserved" evidence="2">
    <location>
        <begin position="42"/>
        <end position="133"/>
    </location>
</feature>
<organism evidence="3 4">
    <name type="scientific">Trypanosoma theileri</name>
    <dbReference type="NCBI Taxonomy" id="67003"/>
    <lineage>
        <taxon>Eukaryota</taxon>
        <taxon>Discoba</taxon>
        <taxon>Euglenozoa</taxon>
        <taxon>Kinetoplastea</taxon>
        <taxon>Metakinetoplastina</taxon>
        <taxon>Trypanosomatida</taxon>
        <taxon>Trypanosomatidae</taxon>
        <taxon>Trypanosoma</taxon>
    </lineage>
</organism>
<gene>
    <name evidence="3" type="ORF">TM35_000021820</name>
</gene>
<protein>
    <recommendedName>
        <fullName evidence="2">Flagellar attachment zone protein 1 conserved domain-containing protein</fullName>
    </recommendedName>
</protein>
<feature type="compositionally biased region" description="Acidic residues" evidence="1">
    <location>
        <begin position="184"/>
        <end position="193"/>
    </location>
</feature>
<dbReference type="InterPro" id="IPR056614">
    <property type="entry name" value="FAZ1_cons"/>
</dbReference>
<dbReference type="VEuPathDB" id="TriTrypDB:TM35_000021820"/>
<evidence type="ECO:0000256" key="1">
    <source>
        <dbReference type="SAM" id="MobiDB-lite"/>
    </source>
</evidence>
<dbReference type="OrthoDB" id="268046at2759"/>
<dbReference type="Proteomes" id="UP000192257">
    <property type="component" value="Unassembled WGS sequence"/>
</dbReference>
<proteinExistence type="predicted"/>
<evidence type="ECO:0000313" key="3">
    <source>
        <dbReference type="EMBL" id="ORC92856.1"/>
    </source>
</evidence>
<dbReference type="Pfam" id="PF23398">
    <property type="entry name" value="FAZ1_cons"/>
    <property type="match status" value="1"/>
</dbReference>
<dbReference type="EMBL" id="NBCO01000002">
    <property type="protein sequence ID" value="ORC92856.1"/>
    <property type="molecule type" value="Genomic_DNA"/>
</dbReference>
<accession>A0A1X0P7C9</accession>
<dbReference type="GeneID" id="39981280"/>
<comment type="caution">
    <text evidence="3">The sequence shown here is derived from an EMBL/GenBank/DDBJ whole genome shotgun (WGS) entry which is preliminary data.</text>
</comment>
<sequence length="206" mass="23624">MSPGHHEGNNSPYNDDQPPKRTVNGLPFPEKKRSIDEHGYECTKHALRFRGDDWDIVLNNKRDELTPAFTSEAATATGEPEGNIRNIRYFLDEKHRLLVKFDVRHRAQTPSSVVQDRLATYPYKAVMALYEPRSKKPRPHGYQTRQTTTSSSFVFNRRPHPCVSSYGHCAADVGPNGPEFRDEREEEEPVEIEPEQRPLPVVLPYA</sequence>
<feature type="region of interest" description="Disordered" evidence="1">
    <location>
        <begin position="167"/>
        <end position="206"/>
    </location>
</feature>
<name>A0A1X0P7C9_9TRYP</name>
<reference evidence="3 4" key="1">
    <citation type="submission" date="2017-03" db="EMBL/GenBank/DDBJ databases">
        <title>An alternative strategy for trypanosome survival in the mammalian bloodstream revealed through genome and transcriptome analysis of the ubiquitous bovine parasite Trypanosoma (Megatrypanum) theileri.</title>
        <authorList>
            <person name="Kelly S."/>
            <person name="Ivens A."/>
            <person name="Mott A."/>
            <person name="O'Neill E."/>
            <person name="Emms D."/>
            <person name="Macleod O."/>
            <person name="Voorheis P."/>
            <person name="Matthews J."/>
            <person name="Matthews K."/>
            <person name="Carrington M."/>
        </authorList>
    </citation>
    <scope>NUCLEOTIDE SEQUENCE [LARGE SCALE GENOMIC DNA]</scope>
    <source>
        <strain evidence="3">Edinburgh</strain>
    </source>
</reference>